<dbReference type="OrthoDB" id="16547at2759"/>
<feature type="non-terminal residue" evidence="1">
    <location>
        <position position="1"/>
    </location>
</feature>
<feature type="non-terminal residue" evidence="1">
    <location>
        <position position="61"/>
    </location>
</feature>
<dbReference type="Proteomes" id="UP000886523">
    <property type="component" value="Unassembled WGS sequence"/>
</dbReference>
<gene>
    <name evidence="1" type="ORF">BS47DRAFT_1348750</name>
</gene>
<keyword evidence="2" id="KW-1185">Reference proteome</keyword>
<accession>A0A9P6DTP9</accession>
<protein>
    <recommendedName>
        <fullName evidence="3">HD domain-containing protein</fullName>
    </recommendedName>
</protein>
<organism evidence="1 2">
    <name type="scientific">Hydnum rufescens UP504</name>
    <dbReference type="NCBI Taxonomy" id="1448309"/>
    <lineage>
        <taxon>Eukaryota</taxon>
        <taxon>Fungi</taxon>
        <taxon>Dikarya</taxon>
        <taxon>Basidiomycota</taxon>
        <taxon>Agaricomycotina</taxon>
        <taxon>Agaricomycetes</taxon>
        <taxon>Cantharellales</taxon>
        <taxon>Hydnaceae</taxon>
        <taxon>Hydnum</taxon>
    </lineage>
</organism>
<evidence type="ECO:0000313" key="2">
    <source>
        <dbReference type="Proteomes" id="UP000886523"/>
    </source>
</evidence>
<proteinExistence type="predicted"/>
<dbReference type="Gene3D" id="1.10.472.50">
    <property type="entry name" value="HD-domain/PDEase-like"/>
    <property type="match status" value="1"/>
</dbReference>
<dbReference type="SUPFAM" id="SSF109604">
    <property type="entry name" value="HD-domain/PDEase-like"/>
    <property type="match status" value="1"/>
</dbReference>
<comment type="caution">
    <text evidence="1">The sequence shown here is derived from an EMBL/GenBank/DDBJ whole genome shotgun (WGS) entry which is preliminary data.</text>
</comment>
<evidence type="ECO:0000313" key="1">
    <source>
        <dbReference type="EMBL" id="KAF9509800.1"/>
    </source>
</evidence>
<name>A0A9P6DTP9_9AGAM</name>
<dbReference type="AlphaFoldDB" id="A0A9P6DTP9"/>
<dbReference type="EMBL" id="MU129028">
    <property type="protein sequence ID" value="KAF9509800.1"/>
    <property type="molecule type" value="Genomic_DNA"/>
</dbReference>
<reference evidence="1" key="1">
    <citation type="journal article" date="2020" name="Nat. Commun.">
        <title>Large-scale genome sequencing of mycorrhizal fungi provides insights into the early evolution of symbiotic traits.</title>
        <authorList>
            <person name="Miyauchi S."/>
            <person name="Kiss E."/>
            <person name="Kuo A."/>
            <person name="Drula E."/>
            <person name="Kohler A."/>
            <person name="Sanchez-Garcia M."/>
            <person name="Morin E."/>
            <person name="Andreopoulos B."/>
            <person name="Barry K.W."/>
            <person name="Bonito G."/>
            <person name="Buee M."/>
            <person name="Carver A."/>
            <person name="Chen C."/>
            <person name="Cichocki N."/>
            <person name="Clum A."/>
            <person name="Culley D."/>
            <person name="Crous P.W."/>
            <person name="Fauchery L."/>
            <person name="Girlanda M."/>
            <person name="Hayes R.D."/>
            <person name="Keri Z."/>
            <person name="LaButti K."/>
            <person name="Lipzen A."/>
            <person name="Lombard V."/>
            <person name="Magnuson J."/>
            <person name="Maillard F."/>
            <person name="Murat C."/>
            <person name="Nolan M."/>
            <person name="Ohm R.A."/>
            <person name="Pangilinan J."/>
            <person name="Pereira M.F."/>
            <person name="Perotto S."/>
            <person name="Peter M."/>
            <person name="Pfister S."/>
            <person name="Riley R."/>
            <person name="Sitrit Y."/>
            <person name="Stielow J.B."/>
            <person name="Szollosi G."/>
            <person name="Zifcakova L."/>
            <person name="Stursova M."/>
            <person name="Spatafora J.W."/>
            <person name="Tedersoo L."/>
            <person name="Vaario L.M."/>
            <person name="Yamada A."/>
            <person name="Yan M."/>
            <person name="Wang P."/>
            <person name="Xu J."/>
            <person name="Bruns T."/>
            <person name="Baldrian P."/>
            <person name="Vilgalys R."/>
            <person name="Dunand C."/>
            <person name="Henrissat B."/>
            <person name="Grigoriev I.V."/>
            <person name="Hibbett D."/>
            <person name="Nagy L.G."/>
            <person name="Martin F.M."/>
        </authorList>
    </citation>
    <scope>NUCLEOTIDE SEQUENCE</scope>
    <source>
        <strain evidence="1">UP504</strain>
    </source>
</reference>
<sequence length="61" mass="6736">LLDKVVAKMEEMMKRYDPSHDAYHGLVLSAVHRVRKTALAIACTIDPVPDLLVVELAALAH</sequence>
<evidence type="ECO:0008006" key="3">
    <source>
        <dbReference type="Google" id="ProtNLM"/>
    </source>
</evidence>